<keyword evidence="1" id="KW-0677">Repeat</keyword>
<accession>A0AAV3PFZ7</accession>
<comment type="caution">
    <text evidence="2">The sequence shown here is derived from an EMBL/GenBank/DDBJ whole genome shotgun (WGS) entry which is preliminary data.</text>
</comment>
<reference evidence="2 3" key="1">
    <citation type="submission" date="2024-01" db="EMBL/GenBank/DDBJ databases">
        <title>The complete chloroplast genome sequence of Lithospermum erythrorhizon: insights into the phylogenetic relationship among Boraginaceae species and the maternal lineages of purple gromwells.</title>
        <authorList>
            <person name="Okada T."/>
            <person name="Watanabe K."/>
        </authorList>
    </citation>
    <scope>NUCLEOTIDE SEQUENCE [LARGE SCALE GENOMIC DNA]</scope>
</reference>
<sequence length="230" mass="24835">MGSRRISQEAFDEMVKENIDELGMEPTEALQDAIHTLSLQGVSLSGIVTSENNPVVDTLDLLKRGMEGGKYELLDALNHLLIDEASANVAIATRNGALELLIRISSDLQQGAHPYLLSALNALASLLHDLESTEVFRKNDGPNIIVSILNDGSTNPSILNSAFSVVAAAATGNEVLKELFMDLKVDHLIVRTLRENTKEGIPCIYDALCILLTSDDNRVVASQVSTPNKS</sequence>
<dbReference type="AlphaFoldDB" id="A0AAV3PFZ7"/>
<dbReference type="Proteomes" id="UP001454036">
    <property type="component" value="Unassembled WGS sequence"/>
</dbReference>
<dbReference type="EMBL" id="BAABME010001544">
    <property type="protein sequence ID" value="GAA0150196.1"/>
    <property type="molecule type" value="Genomic_DNA"/>
</dbReference>
<dbReference type="PANTHER" id="PTHR22895:SF0">
    <property type="entry name" value="ARMADILLO REPEAT-CONTAINING PROTEIN 6"/>
    <property type="match status" value="1"/>
</dbReference>
<organism evidence="2 3">
    <name type="scientific">Lithospermum erythrorhizon</name>
    <name type="common">Purple gromwell</name>
    <name type="synonym">Lithospermum officinale var. erythrorhizon</name>
    <dbReference type="NCBI Taxonomy" id="34254"/>
    <lineage>
        <taxon>Eukaryota</taxon>
        <taxon>Viridiplantae</taxon>
        <taxon>Streptophyta</taxon>
        <taxon>Embryophyta</taxon>
        <taxon>Tracheophyta</taxon>
        <taxon>Spermatophyta</taxon>
        <taxon>Magnoliopsida</taxon>
        <taxon>eudicotyledons</taxon>
        <taxon>Gunneridae</taxon>
        <taxon>Pentapetalae</taxon>
        <taxon>asterids</taxon>
        <taxon>lamiids</taxon>
        <taxon>Boraginales</taxon>
        <taxon>Boraginaceae</taxon>
        <taxon>Boraginoideae</taxon>
        <taxon>Lithospermeae</taxon>
        <taxon>Lithospermum</taxon>
    </lineage>
</organism>
<dbReference type="SUPFAM" id="SSF48371">
    <property type="entry name" value="ARM repeat"/>
    <property type="match status" value="1"/>
</dbReference>
<dbReference type="PANTHER" id="PTHR22895">
    <property type="entry name" value="ARMADILLO REPEAT-CONTAINING PROTEIN 6"/>
    <property type="match status" value="1"/>
</dbReference>
<dbReference type="InterPro" id="IPR016024">
    <property type="entry name" value="ARM-type_fold"/>
</dbReference>
<gene>
    <name evidence="2" type="ORF">LIER_09189</name>
</gene>
<name>A0AAV3PFZ7_LITER</name>
<proteinExistence type="predicted"/>
<keyword evidence="3" id="KW-1185">Reference proteome</keyword>
<dbReference type="Gene3D" id="1.25.10.10">
    <property type="entry name" value="Leucine-rich Repeat Variant"/>
    <property type="match status" value="1"/>
</dbReference>
<evidence type="ECO:0000313" key="2">
    <source>
        <dbReference type="EMBL" id="GAA0150196.1"/>
    </source>
</evidence>
<protein>
    <submittedName>
        <fullName evidence="2">Uncharacterized protein</fullName>
    </submittedName>
</protein>
<dbReference type="InterPro" id="IPR011989">
    <property type="entry name" value="ARM-like"/>
</dbReference>
<evidence type="ECO:0000313" key="3">
    <source>
        <dbReference type="Proteomes" id="UP001454036"/>
    </source>
</evidence>
<evidence type="ECO:0000256" key="1">
    <source>
        <dbReference type="ARBA" id="ARBA00022737"/>
    </source>
</evidence>